<sequence length="69" mass="7711">MPIIVNIDVMLAKRKMQSKELAERLGITPANLSILKTGKAKGIRFDTLEAICQILDCQPGDILEYRPEV</sequence>
<dbReference type="Pfam" id="PF13443">
    <property type="entry name" value="HTH_26"/>
    <property type="match status" value="1"/>
</dbReference>
<dbReference type="Proteomes" id="UP000503144">
    <property type="component" value="Chromosome"/>
</dbReference>
<dbReference type="PANTHER" id="PTHR37301:SF1">
    <property type="entry name" value="DNA-BINDING PROTEIN"/>
    <property type="match status" value="1"/>
</dbReference>
<evidence type="ECO:0000313" key="5">
    <source>
        <dbReference type="Proteomes" id="UP000503144"/>
    </source>
</evidence>
<dbReference type="EMBL" id="CP051204">
    <property type="protein sequence ID" value="QJB41581.1"/>
    <property type="molecule type" value="Genomic_DNA"/>
</dbReference>
<reference evidence="4" key="1">
    <citation type="submission" date="2020-04" db="EMBL/GenBank/DDBJ databases">
        <authorList>
            <person name="Kittiwongwattana C."/>
        </authorList>
    </citation>
    <scope>NUCLEOTIDE SEQUENCE [LARGE SCALE GENOMIC DNA]</scope>
    <source>
        <strain evidence="4">1310</strain>
    </source>
</reference>
<dbReference type="PANTHER" id="PTHR37301">
    <property type="entry name" value="DNA-BINDING PROTEIN-RELATED"/>
    <property type="match status" value="1"/>
</dbReference>
<proteinExistence type="predicted"/>
<evidence type="ECO:0000313" key="2">
    <source>
        <dbReference type="EMBL" id="QJB35064.1"/>
    </source>
</evidence>
<reference evidence="2 5" key="2">
    <citation type="submission" date="2020-09" db="EMBL/GenBank/DDBJ databases">
        <authorList>
            <person name="Kittiwongwattana C."/>
        </authorList>
    </citation>
    <scope>NUCLEOTIDE SEQUENCE</scope>
    <source>
        <strain evidence="3 5">1303</strain>
        <strain evidence="2">1310</strain>
    </source>
</reference>
<dbReference type="Proteomes" id="UP000502421">
    <property type="component" value="Chromosome"/>
</dbReference>
<dbReference type="InterPro" id="IPR001387">
    <property type="entry name" value="Cro/C1-type_HTH"/>
</dbReference>
<accession>A0AAE6ZKT3</accession>
<dbReference type="InterPro" id="IPR010982">
    <property type="entry name" value="Lambda_DNA-bd_dom_sf"/>
</dbReference>
<dbReference type="AlphaFoldDB" id="A0AAE6ZKT3"/>
<keyword evidence="5" id="KW-1185">Reference proteome</keyword>
<dbReference type="CDD" id="cd00093">
    <property type="entry name" value="HTH_XRE"/>
    <property type="match status" value="1"/>
</dbReference>
<dbReference type="SMART" id="SM00530">
    <property type="entry name" value="HTH_XRE"/>
    <property type="match status" value="1"/>
</dbReference>
<evidence type="ECO:0000313" key="4">
    <source>
        <dbReference type="Proteomes" id="UP000502421"/>
    </source>
</evidence>
<dbReference type="SUPFAM" id="SSF47413">
    <property type="entry name" value="lambda repressor-like DNA-binding domains"/>
    <property type="match status" value="1"/>
</dbReference>
<evidence type="ECO:0000313" key="3">
    <source>
        <dbReference type="EMBL" id="QJB41581.1"/>
    </source>
</evidence>
<organism evidence="2 4">
    <name type="scientific">Chitinophaga oryzae</name>
    <dbReference type="NCBI Taxonomy" id="2725414"/>
    <lineage>
        <taxon>Bacteria</taxon>
        <taxon>Pseudomonadati</taxon>
        <taxon>Bacteroidota</taxon>
        <taxon>Chitinophagia</taxon>
        <taxon>Chitinophagales</taxon>
        <taxon>Chitinophagaceae</taxon>
        <taxon>Chitinophaga</taxon>
    </lineage>
</organism>
<protein>
    <submittedName>
        <fullName evidence="2">Helix-turn-helix transcriptional regulator</fullName>
    </submittedName>
</protein>
<gene>
    <name evidence="3" type="ORF">HF324_28535</name>
    <name evidence="2" type="ORF">HF329_28660</name>
</gene>
<dbReference type="KEGG" id="coy:HF329_28660"/>
<dbReference type="RefSeq" id="WP_168809771.1">
    <property type="nucleotide sequence ID" value="NZ_CP051204.2"/>
</dbReference>
<dbReference type="GO" id="GO:0003677">
    <property type="term" value="F:DNA binding"/>
    <property type="evidence" value="ECO:0007669"/>
    <property type="project" value="InterPro"/>
</dbReference>
<name>A0AAE6ZKT3_9BACT</name>
<evidence type="ECO:0000259" key="1">
    <source>
        <dbReference type="PROSITE" id="PS50943"/>
    </source>
</evidence>
<dbReference type="PROSITE" id="PS50943">
    <property type="entry name" value="HTH_CROC1"/>
    <property type="match status" value="1"/>
</dbReference>
<dbReference type="Gene3D" id="1.10.260.40">
    <property type="entry name" value="lambda repressor-like DNA-binding domains"/>
    <property type="match status" value="1"/>
</dbReference>
<dbReference type="EMBL" id="CP051205">
    <property type="protein sequence ID" value="QJB35064.1"/>
    <property type="molecule type" value="Genomic_DNA"/>
</dbReference>
<feature type="domain" description="HTH cro/C1-type" evidence="1">
    <location>
        <begin position="13"/>
        <end position="62"/>
    </location>
</feature>